<dbReference type="EMBL" id="ANOG01000361">
    <property type="protein sequence ID" value="EMI20509.1"/>
    <property type="molecule type" value="Genomic_DNA"/>
</dbReference>
<accession>M5S2U4</accession>
<evidence type="ECO:0000313" key="2">
    <source>
        <dbReference type="Proteomes" id="UP000011991"/>
    </source>
</evidence>
<dbReference type="PATRIC" id="fig|1265738.3.peg.2555"/>
<name>M5S2U4_9BACT</name>
<dbReference type="AlphaFoldDB" id="M5S2U4"/>
<protein>
    <submittedName>
        <fullName evidence="1">Uncharacterized protein</fullName>
    </submittedName>
</protein>
<proteinExistence type="predicted"/>
<reference evidence="1 2" key="1">
    <citation type="journal article" date="2013" name="Mar. Genomics">
        <title>Expression of sulfatases in Rhodopirellula baltica and the diversity of sulfatases in the genus Rhodopirellula.</title>
        <authorList>
            <person name="Wegner C.E."/>
            <person name="Richter-Heitmann T."/>
            <person name="Klindworth A."/>
            <person name="Klockow C."/>
            <person name="Richter M."/>
            <person name="Achstetter T."/>
            <person name="Glockner F.O."/>
            <person name="Harder J."/>
        </authorList>
    </citation>
    <scope>NUCLEOTIDE SEQUENCE [LARGE SCALE GENOMIC DNA]</scope>
    <source>
        <strain evidence="1 2">SM1</strain>
    </source>
</reference>
<evidence type="ECO:0000313" key="1">
    <source>
        <dbReference type="EMBL" id="EMI20509.1"/>
    </source>
</evidence>
<keyword evidence="2" id="KW-1185">Reference proteome</keyword>
<gene>
    <name evidence="1" type="ORF">RMSM_02541</name>
</gene>
<comment type="caution">
    <text evidence="1">The sequence shown here is derived from an EMBL/GenBank/DDBJ whole genome shotgun (WGS) entry which is preliminary data.</text>
</comment>
<organism evidence="1 2">
    <name type="scientific">Rhodopirellula maiorica SM1</name>
    <dbReference type="NCBI Taxonomy" id="1265738"/>
    <lineage>
        <taxon>Bacteria</taxon>
        <taxon>Pseudomonadati</taxon>
        <taxon>Planctomycetota</taxon>
        <taxon>Planctomycetia</taxon>
        <taxon>Pirellulales</taxon>
        <taxon>Pirellulaceae</taxon>
        <taxon>Novipirellula</taxon>
    </lineage>
</organism>
<dbReference type="RefSeq" id="WP_008695793.1">
    <property type="nucleotide sequence ID" value="NZ_ANOG01000361.1"/>
</dbReference>
<dbReference type="Proteomes" id="UP000011991">
    <property type="component" value="Unassembled WGS sequence"/>
</dbReference>
<sequence>MVDASRINIERLHEIHAKVHQLREIHEALGEECVELLGVGDDSQKIDLARSIVDHMENPEVVILQLRGMS</sequence>